<dbReference type="SUPFAM" id="SSF51126">
    <property type="entry name" value="Pectin lyase-like"/>
    <property type="match status" value="1"/>
</dbReference>
<name>A0A367RZ86_9NOSO</name>
<keyword evidence="4" id="KW-1185">Reference proteome</keyword>
<organism evidence="3 4">
    <name type="scientific">Nostoc minutum NIES-26</name>
    <dbReference type="NCBI Taxonomy" id="1844469"/>
    <lineage>
        <taxon>Bacteria</taxon>
        <taxon>Bacillati</taxon>
        <taxon>Cyanobacteriota</taxon>
        <taxon>Cyanophyceae</taxon>
        <taxon>Nostocales</taxon>
        <taxon>Nostocaceae</taxon>
        <taxon>Nostoc</taxon>
    </lineage>
</organism>
<sequence>MTQALTCQFAGAIVLYANCAIAQITPDSSLPNNSNVRLDGNTTIIEGGTTRGANLFHSFEEFSVPNANTTFFNNALDIQNILTRVTGKSISNIDGLIRTNGTANLFLLNPNGIVFGQNARLDIGGSFSATTASSFKFPNGTIFSVTNPQAPPLLSVSITPGLQYGASQPGATITNTGNLAPKQDLTLVADKLDLQGHLKAGRDLTLQAQDTVRVRDSVKTPFLAQAGGILIIEGNQGIDILALNHPTQIPFVSGGDFSLISDGIISGDARFASGGNFSLRSVSGKVADFVSLYDPIISSNGDVDIAANYTGSSLLVESKGNIRFEGDINITTPDTSIPAGQDTATLSQSTALIMRSGQNTLAYGGVNSGNIPAFSSGNVPQGITLGGDVSLQPFNSTGGIVSLTTASGDVSTKSMITNGGEINLKAENGSITTDILDSSSLSNSDSNRNGGAITLSAQDSINTGSLFVRIQVKEY</sequence>
<keyword evidence="1" id="KW-0732">Signal</keyword>
<evidence type="ECO:0000259" key="2">
    <source>
        <dbReference type="SMART" id="SM00912"/>
    </source>
</evidence>
<comment type="caution">
    <text evidence="3">The sequence shown here is derived from an EMBL/GenBank/DDBJ whole genome shotgun (WGS) entry which is preliminary data.</text>
</comment>
<proteinExistence type="predicted"/>
<evidence type="ECO:0000313" key="4">
    <source>
        <dbReference type="Proteomes" id="UP000252107"/>
    </source>
</evidence>
<reference evidence="3" key="1">
    <citation type="submission" date="2016-04" db="EMBL/GenBank/DDBJ databases">
        <authorList>
            <person name="Tabuchi Yagui T.R."/>
        </authorList>
    </citation>
    <scope>NUCLEOTIDE SEQUENCE [LARGE SCALE GENOMIC DNA]</scope>
    <source>
        <strain evidence="3">NIES-26</strain>
    </source>
</reference>
<dbReference type="NCBIfam" id="TIGR01901">
    <property type="entry name" value="adhes_NPXG"/>
    <property type="match status" value="1"/>
</dbReference>
<dbReference type="SMART" id="SM00912">
    <property type="entry name" value="Haemagg_act"/>
    <property type="match status" value="1"/>
</dbReference>
<dbReference type="InterPro" id="IPR012334">
    <property type="entry name" value="Pectin_lyas_fold"/>
</dbReference>
<dbReference type="Gene3D" id="2.160.20.10">
    <property type="entry name" value="Single-stranded right-handed beta-helix, Pectin lyase-like"/>
    <property type="match status" value="1"/>
</dbReference>
<dbReference type="InterPro" id="IPR011050">
    <property type="entry name" value="Pectin_lyase_fold/virulence"/>
</dbReference>
<evidence type="ECO:0000313" key="3">
    <source>
        <dbReference type="EMBL" id="RCJ41020.1"/>
    </source>
</evidence>
<dbReference type="InterPro" id="IPR008638">
    <property type="entry name" value="FhaB/CdiA-like_TPS"/>
</dbReference>
<dbReference type="EMBL" id="LXQD01000029">
    <property type="protein sequence ID" value="RCJ41020.1"/>
    <property type="molecule type" value="Genomic_DNA"/>
</dbReference>
<gene>
    <name evidence="3" type="ORF">A6770_36630</name>
</gene>
<feature type="chain" id="PRO_5017074369" description="Filamentous haemagglutinin FhaB/tRNA nuclease CdiA-like TPS domain-containing protein" evidence="1">
    <location>
        <begin position="23"/>
        <end position="475"/>
    </location>
</feature>
<feature type="signal peptide" evidence="1">
    <location>
        <begin position="1"/>
        <end position="22"/>
    </location>
</feature>
<dbReference type="AlphaFoldDB" id="A0A367RZ86"/>
<evidence type="ECO:0000256" key="1">
    <source>
        <dbReference type="SAM" id="SignalP"/>
    </source>
</evidence>
<dbReference type="Pfam" id="PF05860">
    <property type="entry name" value="TPS"/>
    <property type="match status" value="1"/>
</dbReference>
<accession>A0A367RZ86</accession>
<feature type="domain" description="Filamentous haemagglutinin FhaB/tRNA nuclease CdiA-like TPS" evidence="2">
    <location>
        <begin position="27"/>
        <end position="138"/>
    </location>
</feature>
<protein>
    <recommendedName>
        <fullName evidence="2">Filamentous haemagglutinin FhaB/tRNA nuclease CdiA-like TPS domain-containing protein</fullName>
    </recommendedName>
</protein>
<dbReference type="Proteomes" id="UP000252107">
    <property type="component" value="Unassembled WGS sequence"/>
</dbReference>